<organism evidence="5 6">
    <name type="scientific">Polaribacter marinaquae</name>
    <dbReference type="NCBI Taxonomy" id="1642819"/>
    <lineage>
        <taxon>Bacteria</taxon>
        <taxon>Pseudomonadati</taxon>
        <taxon>Bacteroidota</taxon>
        <taxon>Flavobacteriia</taxon>
        <taxon>Flavobacteriales</taxon>
        <taxon>Flavobacteriaceae</taxon>
    </lineage>
</organism>
<sequence length="1153" mass="125824">MLKQAKRIIFIFYLFYGAILSAQTSTATYSSGDIPTGFENSSQCAPLSELQVIVPPGSIVTSVDVVYQMTARVQGWMSDQRSRLIYVEGAVSENNYTAGIGDSPGTLSYARSGLTIANGVSVSGVLTFQMDVLRVIWEGTGAGCSVNENKVDNNSWIITVNYTAPPPVAEGYLGPGGVGSIDGTSSLVLWTNPDDISENDNAPFASWSDLSGYNSTLTQEDVTFQPIIKKNIVNGYDAVRFEESNRRLRKTNFTNFPTTAISGFYVNKTENANEGGDGVLSYASSSALNNDFLLFNSNNLSMYVTNQARGSGLNVSTANWNVIGYRWHTSGTANTSLNGTDRNINFPGGRIITPGGSLALAGEQDSEDDGAGGNDGDYVASQAHQGDFAEVIMYNKYINEAERIIVSNYLSAKYNITLNSNNFYDEDDSAAGNFDYDVAGIGQATDGSNHVDSQGTGIVRIYNPSSLANDEFLFWGRDNKEDIVFETNEDNYQQRTSTKWRVSKRNDVGDVSFILDLSSVDISSKEDCAVLKLVIDNDSDLLSPTSTYDLADIGGGLYQANNVVFSNNDYFAVEYQDLIVVDDTQYYNGSAITNVPDLTDGCFKLLVKSTSNGSLTLTEDAVVREIEIENGGILSVNSGVLLKVKNGILNNGELRLVGNSQLVQTHTTGNNLNSGTGKLFVDQTATSSSVYQSGYWSSPVRNSGTTPGTPFSINDVLKDGTNVATSPTSTVGEAADINFTPNFDGDSSSEPISISSRWLAKFVNASDWTRFVDPTDPIFLPGEGWNMKSVGATFTFSGIPNDGDYSFTLDQNKFNLIGNPYPSALDAEAFINDNSSEFNGVIYIYNGSSDNTHVRGDYSGTYNTIVSGVTVGGGRYLPIGQGFFVTKETPGSGTLVFKNSQRTLNDLSDTGVIVAKTSSKQKSTRDFSTIKIDFKFNLSESEVRTRTVATVFRGLTDEYDIGFDAVMWGLQPTDLYLKVKGSTSPYIITGTFNFDESLEIPMVVQLDQDREVTFSISEKIKINTPVYLNDRVLNKFYNLDEAPKSLNLASGTYDDRFFITFTDKTLTNEDFKEDEFLLSIQGGDNGEFLIKNTSNYQIETVKLFNILGAEVFNQDINSNKSELNFKLNKLSKAVYILVIKTEKGLFNKKIIID</sequence>
<keyword evidence="1 3" id="KW-0732">Signal</keyword>
<evidence type="ECO:0000313" key="6">
    <source>
        <dbReference type="Proteomes" id="UP001491088"/>
    </source>
</evidence>
<proteinExistence type="predicted"/>
<dbReference type="EMBL" id="CP150496">
    <property type="protein sequence ID" value="WYW54388.1"/>
    <property type="molecule type" value="Genomic_DNA"/>
</dbReference>
<keyword evidence="6" id="KW-1185">Reference proteome</keyword>
<evidence type="ECO:0000313" key="5">
    <source>
        <dbReference type="EMBL" id="WYW54388.1"/>
    </source>
</evidence>
<feature type="chain" id="PRO_5046803111" evidence="3">
    <location>
        <begin position="23"/>
        <end position="1153"/>
    </location>
</feature>
<dbReference type="InterPro" id="IPR058515">
    <property type="entry name" value="DUF8202"/>
</dbReference>
<accession>A0ABZ2TMM4</accession>
<reference evidence="5 6" key="1">
    <citation type="submission" date="2024-03" db="EMBL/GenBank/DDBJ databases">
        <authorList>
            <person name="Cao K."/>
        </authorList>
    </citation>
    <scope>NUCLEOTIDE SEQUENCE [LARGE SCALE GENOMIC DNA]</scope>
    <source>
        <strain evidence="5 6">MCCC 1K00696</strain>
    </source>
</reference>
<evidence type="ECO:0000256" key="3">
    <source>
        <dbReference type="SAM" id="SignalP"/>
    </source>
</evidence>
<evidence type="ECO:0000256" key="1">
    <source>
        <dbReference type="ARBA" id="ARBA00022729"/>
    </source>
</evidence>
<feature type="signal peptide" evidence="3">
    <location>
        <begin position="1"/>
        <end position="22"/>
    </location>
</feature>
<name>A0ABZ2TMM4_9FLAO</name>
<feature type="region of interest" description="Disordered" evidence="2">
    <location>
        <begin position="357"/>
        <end position="379"/>
    </location>
</feature>
<gene>
    <name evidence="5" type="ORF">WG950_07575</name>
</gene>
<dbReference type="InterPro" id="IPR026444">
    <property type="entry name" value="Secre_tail"/>
</dbReference>
<dbReference type="Proteomes" id="UP001491088">
    <property type="component" value="Chromosome"/>
</dbReference>
<protein>
    <submittedName>
        <fullName evidence="5">T9SS type A sorting domain-containing protein</fullName>
    </submittedName>
</protein>
<evidence type="ECO:0000256" key="2">
    <source>
        <dbReference type="SAM" id="MobiDB-lite"/>
    </source>
</evidence>
<feature type="domain" description="DUF8202" evidence="4">
    <location>
        <begin position="405"/>
        <end position="568"/>
    </location>
</feature>
<evidence type="ECO:0000259" key="4">
    <source>
        <dbReference type="Pfam" id="PF26628"/>
    </source>
</evidence>
<dbReference type="NCBIfam" id="TIGR04183">
    <property type="entry name" value="Por_Secre_tail"/>
    <property type="match status" value="1"/>
</dbReference>
<dbReference type="RefSeq" id="WP_340931397.1">
    <property type="nucleotide sequence ID" value="NZ_CP150496.1"/>
</dbReference>
<dbReference type="Pfam" id="PF26628">
    <property type="entry name" value="DUF8202"/>
    <property type="match status" value="1"/>
</dbReference>